<keyword evidence="2" id="KW-1185">Reference proteome</keyword>
<protein>
    <submittedName>
        <fullName evidence="1">Uncharacterized protein</fullName>
    </submittedName>
</protein>
<proteinExistence type="predicted"/>
<dbReference type="Proteomes" id="UP000015106">
    <property type="component" value="Chromosome 1"/>
</dbReference>
<reference evidence="2" key="1">
    <citation type="journal article" date="2013" name="Nature">
        <title>Draft genome of the wheat A-genome progenitor Triticum urartu.</title>
        <authorList>
            <person name="Ling H.Q."/>
            <person name="Zhao S."/>
            <person name="Liu D."/>
            <person name="Wang J."/>
            <person name="Sun H."/>
            <person name="Zhang C."/>
            <person name="Fan H."/>
            <person name="Li D."/>
            <person name="Dong L."/>
            <person name="Tao Y."/>
            <person name="Gao C."/>
            <person name="Wu H."/>
            <person name="Li Y."/>
            <person name="Cui Y."/>
            <person name="Guo X."/>
            <person name="Zheng S."/>
            <person name="Wang B."/>
            <person name="Yu K."/>
            <person name="Liang Q."/>
            <person name="Yang W."/>
            <person name="Lou X."/>
            <person name="Chen J."/>
            <person name="Feng M."/>
            <person name="Jian J."/>
            <person name="Zhang X."/>
            <person name="Luo G."/>
            <person name="Jiang Y."/>
            <person name="Liu J."/>
            <person name="Wang Z."/>
            <person name="Sha Y."/>
            <person name="Zhang B."/>
            <person name="Wu H."/>
            <person name="Tang D."/>
            <person name="Shen Q."/>
            <person name="Xue P."/>
            <person name="Zou S."/>
            <person name="Wang X."/>
            <person name="Liu X."/>
            <person name="Wang F."/>
            <person name="Yang Y."/>
            <person name="An X."/>
            <person name="Dong Z."/>
            <person name="Zhang K."/>
            <person name="Zhang X."/>
            <person name="Luo M.C."/>
            <person name="Dvorak J."/>
            <person name="Tong Y."/>
            <person name="Wang J."/>
            <person name="Yang H."/>
            <person name="Li Z."/>
            <person name="Wang D."/>
            <person name="Zhang A."/>
            <person name="Wang J."/>
        </authorList>
    </citation>
    <scope>NUCLEOTIDE SEQUENCE</scope>
    <source>
        <strain evidence="2">cv. G1812</strain>
    </source>
</reference>
<evidence type="ECO:0000313" key="1">
    <source>
        <dbReference type="EnsemblPlants" id="TuG1812G0100000376.01.T01"/>
    </source>
</evidence>
<accession>A0A8R7NZX5</accession>
<organism evidence="1 2">
    <name type="scientific">Triticum urartu</name>
    <name type="common">Red wild einkorn</name>
    <name type="synonym">Crithodium urartu</name>
    <dbReference type="NCBI Taxonomy" id="4572"/>
    <lineage>
        <taxon>Eukaryota</taxon>
        <taxon>Viridiplantae</taxon>
        <taxon>Streptophyta</taxon>
        <taxon>Embryophyta</taxon>
        <taxon>Tracheophyta</taxon>
        <taxon>Spermatophyta</taxon>
        <taxon>Magnoliopsida</taxon>
        <taxon>Liliopsida</taxon>
        <taxon>Poales</taxon>
        <taxon>Poaceae</taxon>
        <taxon>BOP clade</taxon>
        <taxon>Pooideae</taxon>
        <taxon>Triticodae</taxon>
        <taxon>Triticeae</taxon>
        <taxon>Triticinae</taxon>
        <taxon>Triticum</taxon>
    </lineage>
</organism>
<dbReference type="EnsemblPlants" id="TuG1812G0100000376.01.T01">
    <property type="protein sequence ID" value="TuG1812G0100000376.01.T01"/>
    <property type="gene ID" value="TuG1812G0100000376.01"/>
</dbReference>
<dbReference type="AlphaFoldDB" id="A0A8R7NZX5"/>
<reference evidence="1" key="3">
    <citation type="submission" date="2022-06" db="UniProtKB">
        <authorList>
            <consortium name="EnsemblPlants"/>
        </authorList>
    </citation>
    <scope>IDENTIFICATION</scope>
</reference>
<evidence type="ECO:0000313" key="2">
    <source>
        <dbReference type="Proteomes" id="UP000015106"/>
    </source>
</evidence>
<name>A0A8R7NZX5_TRIUA</name>
<dbReference type="Gramene" id="TuG1812G0100000376.01.T01">
    <property type="protein sequence ID" value="TuG1812G0100000376.01.T01"/>
    <property type="gene ID" value="TuG1812G0100000376.01"/>
</dbReference>
<sequence>MLHGRAEHSGGVIVRWSLLMLHGRAEHSGGGLVGQRSESGGWAPEARSVRGLDGASWRSLHSIRSVDSMCGALNND</sequence>
<reference evidence="1" key="2">
    <citation type="submission" date="2018-03" db="EMBL/GenBank/DDBJ databases">
        <title>The Triticum urartu genome reveals the dynamic nature of wheat genome evolution.</title>
        <authorList>
            <person name="Ling H."/>
            <person name="Ma B."/>
            <person name="Shi X."/>
            <person name="Liu H."/>
            <person name="Dong L."/>
            <person name="Sun H."/>
            <person name="Cao Y."/>
            <person name="Gao Q."/>
            <person name="Zheng S."/>
            <person name="Li Y."/>
            <person name="Yu Y."/>
            <person name="Du H."/>
            <person name="Qi M."/>
            <person name="Li Y."/>
            <person name="Yu H."/>
            <person name="Cui Y."/>
            <person name="Wang N."/>
            <person name="Chen C."/>
            <person name="Wu H."/>
            <person name="Zhao Y."/>
            <person name="Zhang J."/>
            <person name="Li Y."/>
            <person name="Zhou W."/>
            <person name="Zhang B."/>
            <person name="Hu W."/>
            <person name="Eijk M."/>
            <person name="Tang J."/>
            <person name="Witsenboer H."/>
            <person name="Zhao S."/>
            <person name="Li Z."/>
            <person name="Zhang A."/>
            <person name="Wang D."/>
            <person name="Liang C."/>
        </authorList>
    </citation>
    <scope>NUCLEOTIDE SEQUENCE [LARGE SCALE GENOMIC DNA]</scope>
    <source>
        <strain evidence="1">cv. G1812</strain>
    </source>
</reference>